<evidence type="ECO:0000256" key="1">
    <source>
        <dbReference type="ARBA" id="ARBA00004305"/>
    </source>
</evidence>
<comment type="caution">
    <text evidence="13">The sequence shown here is derived from an EMBL/GenBank/DDBJ whole genome shotgun (WGS) entry which is preliminary data.</text>
</comment>
<dbReference type="InterPro" id="IPR006176">
    <property type="entry name" value="3-OHacyl-CoA_DH_NAD-bd"/>
</dbReference>
<sequence>MSATKRLQTIQSHLSTAPVSGSGSGIAKPEIKVVAVYGAGLMGAGIAQVAAFAGYDGLAIIRKSSERIAKHMAPEGTDTAPIIDGIVKAIKTTTDRAEAVKDADLVIEAIIEDLAIKQDFFKYLDTVANGLLIKEINAKCPQERKKRFGGLHFFNPVPVMRLVEVIRTEDTLPEVDDALYAFGKSLKKKPIRAKDTPGFIVNRLLMPLNREAIRMVERGDATFQDVDTAMKLGAGHPMGPFELFDYVGLANKADTNLLVGKGWVKRAEQGYIPKAYVEPQGTLIQDLVAQGKLGRKSGEGFYKYEQKGKKSLT</sequence>
<dbReference type="PANTHER" id="PTHR43561">
    <property type="match status" value="1"/>
</dbReference>
<dbReference type="EMBL" id="AMBO01000260">
    <property type="protein sequence ID" value="EKD03312.1"/>
    <property type="molecule type" value="Genomic_DNA"/>
</dbReference>
<gene>
    <name evidence="13" type="ORF">A1Q2_02422</name>
</gene>
<organism evidence="13 14">
    <name type="scientific">Trichosporon asahii var. asahii (strain CBS 8904)</name>
    <name type="common">Yeast</name>
    <dbReference type="NCBI Taxonomy" id="1220162"/>
    <lineage>
        <taxon>Eukaryota</taxon>
        <taxon>Fungi</taxon>
        <taxon>Dikarya</taxon>
        <taxon>Basidiomycota</taxon>
        <taxon>Agaricomycotina</taxon>
        <taxon>Tremellomycetes</taxon>
        <taxon>Trichosporonales</taxon>
        <taxon>Trichosporonaceae</taxon>
        <taxon>Trichosporon</taxon>
    </lineage>
</organism>
<evidence type="ECO:0000256" key="4">
    <source>
        <dbReference type="ARBA" id="ARBA00022832"/>
    </source>
</evidence>
<dbReference type="eggNOG" id="KOG2304">
    <property type="taxonomic scope" value="Eukaryota"/>
</dbReference>
<dbReference type="InterPro" id="IPR036291">
    <property type="entry name" value="NAD(P)-bd_dom_sf"/>
</dbReference>
<dbReference type="Gene3D" id="3.40.50.720">
    <property type="entry name" value="NAD(P)-binding Rossmann-like Domain"/>
    <property type="match status" value="1"/>
</dbReference>
<dbReference type="SUPFAM" id="SSF48179">
    <property type="entry name" value="6-phosphogluconate dehydrogenase C-terminal domain-like"/>
    <property type="match status" value="1"/>
</dbReference>
<dbReference type="AlphaFoldDB" id="K1VUX6"/>
<feature type="site" description="Important for catalytic activity" evidence="10">
    <location>
        <position position="152"/>
    </location>
</feature>
<dbReference type="PANTHER" id="PTHR43561:SF3">
    <property type="entry name" value="HYDROXYACYL-COENZYME A DEHYDROGENASE, MITOCHONDRIAL"/>
    <property type="match status" value="1"/>
</dbReference>
<evidence type="ECO:0000256" key="7">
    <source>
        <dbReference type="ARBA" id="ARBA00023098"/>
    </source>
</evidence>
<evidence type="ECO:0000256" key="5">
    <source>
        <dbReference type="ARBA" id="ARBA00023002"/>
    </source>
</evidence>
<dbReference type="GO" id="GO:0006635">
    <property type="term" value="P:fatty acid beta-oxidation"/>
    <property type="evidence" value="ECO:0007669"/>
    <property type="project" value="TreeGrafter"/>
</dbReference>
<comment type="pathway">
    <text evidence="2">Lipid metabolism; fatty acid beta-oxidation.</text>
</comment>
<dbReference type="Gene3D" id="1.10.1040.10">
    <property type="entry name" value="N-(1-d-carboxylethyl)-l-norvaline Dehydrogenase, domain 2"/>
    <property type="match status" value="1"/>
</dbReference>
<evidence type="ECO:0000313" key="14">
    <source>
        <dbReference type="Proteomes" id="UP000006757"/>
    </source>
</evidence>
<dbReference type="InterPro" id="IPR052242">
    <property type="entry name" value="Mito_3-hydroxyacyl-CoA_DH"/>
</dbReference>
<comment type="catalytic activity">
    <reaction evidence="9">
        <text>a (3S)-3-hydroxyacyl-CoA + NAD(+) = a 3-oxoacyl-CoA + NADH + H(+)</text>
        <dbReference type="Rhea" id="RHEA:22432"/>
        <dbReference type="ChEBI" id="CHEBI:15378"/>
        <dbReference type="ChEBI" id="CHEBI:57318"/>
        <dbReference type="ChEBI" id="CHEBI:57540"/>
        <dbReference type="ChEBI" id="CHEBI:57945"/>
        <dbReference type="ChEBI" id="CHEBI:90726"/>
        <dbReference type="EC" id="1.1.1.35"/>
    </reaction>
</comment>
<evidence type="ECO:0000259" key="11">
    <source>
        <dbReference type="Pfam" id="PF00725"/>
    </source>
</evidence>
<comment type="similarity">
    <text evidence="3">Belongs to the 3-hydroxyacyl-CoA dehydrogenase family.</text>
</comment>
<dbReference type="SUPFAM" id="SSF51735">
    <property type="entry name" value="NAD(P)-binding Rossmann-fold domains"/>
    <property type="match status" value="1"/>
</dbReference>
<keyword evidence="5" id="KW-0560">Oxidoreductase</keyword>
<evidence type="ECO:0000256" key="10">
    <source>
        <dbReference type="PIRSR" id="PIRSR000105-1"/>
    </source>
</evidence>
<keyword evidence="8" id="KW-0496">Mitochondrion</keyword>
<evidence type="ECO:0000256" key="8">
    <source>
        <dbReference type="ARBA" id="ARBA00023128"/>
    </source>
</evidence>
<comment type="subcellular location">
    <subcellularLocation>
        <location evidence="1">Mitochondrion matrix</location>
    </subcellularLocation>
</comment>
<proteinExistence type="inferred from homology"/>
<dbReference type="Proteomes" id="UP000006757">
    <property type="component" value="Unassembled WGS sequence"/>
</dbReference>
<evidence type="ECO:0000256" key="6">
    <source>
        <dbReference type="ARBA" id="ARBA00023027"/>
    </source>
</evidence>
<accession>K1VUX6</accession>
<dbReference type="GO" id="GO:0070403">
    <property type="term" value="F:NAD+ binding"/>
    <property type="evidence" value="ECO:0007669"/>
    <property type="project" value="InterPro"/>
</dbReference>
<dbReference type="InterPro" id="IPR006108">
    <property type="entry name" value="3HC_DH_C"/>
</dbReference>
<dbReference type="STRING" id="1220162.K1VUX6"/>
<keyword evidence="14" id="KW-1185">Reference proteome</keyword>
<protein>
    <submittedName>
        <fullName evidence="13">Short chain 3-hydroxyacyl-CoA dehydrogenase</fullName>
    </submittedName>
</protein>
<dbReference type="Pfam" id="PF00725">
    <property type="entry name" value="3HCDH"/>
    <property type="match status" value="1"/>
</dbReference>
<name>K1VUX6_TRIAC</name>
<evidence type="ECO:0000256" key="3">
    <source>
        <dbReference type="ARBA" id="ARBA00009463"/>
    </source>
</evidence>
<dbReference type="InterPro" id="IPR022694">
    <property type="entry name" value="3-OHacyl-CoA_DH"/>
</dbReference>
<dbReference type="HOGENOM" id="CLU_009834_2_0_1"/>
<evidence type="ECO:0000256" key="9">
    <source>
        <dbReference type="ARBA" id="ARBA00049556"/>
    </source>
</evidence>
<feature type="domain" description="3-hydroxyacyl-CoA dehydrogenase C-terminal" evidence="11">
    <location>
        <begin position="198"/>
        <end position="304"/>
    </location>
</feature>
<reference evidence="13 14" key="1">
    <citation type="journal article" date="2012" name="Eukaryot. Cell">
        <title>Genome sequence of the Trichosporon asahii environmental strain CBS 8904.</title>
        <authorList>
            <person name="Yang R.Y."/>
            <person name="Li H.T."/>
            <person name="Zhu H."/>
            <person name="Zhou G.P."/>
            <person name="Wang M."/>
            <person name="Wang L."/>
        </authorList>
    </citation>
    <scope>NUCLEOTIDE SEQUENCE [LARGE SCALE GENOMIC DNA]</scope>
    <source>
        <strain evidence="13 14">CBS 8904</strain>
    </source>
</reference>
<dbReference type="GO" id="GO:0003857">
    <property type="term" value="F:(3S)-3-hydroxyacyl-CoA dehydrogenase (NAD+) activity"/>
    <property type="evidence" value="ECO:0007669"/>
    <property type="project" value="UniProtKB-EC"/>
</dbReference>
<evidence type="ECO:0000313" key="13">
    <source>
        <dbReference type="EMBL" id="EKD03312.1"/>
    </source>
</evidence>
<dbReference type="Pfam" id="PF02737">
    <property type="entry name" value="3HCDH_N"/>
    <property type="match status" value="1"/>
</dbReference>
<evidence type="ECO:0000256" key="2">
    <source>
        <dbReference type="ARBA" id="ARBA00005005"/>
    </source>
</evidence>
<dbReference type="InParanoid" id="K1VUX6"/>
<dbReference type="InterPro" id="IPR013328">
    <property type="entry name" value="6PGD_dom2"/>
</dbReference>
<evidence type="ECO:0000259" key="12">
    <source>
        <dbReference type="Pfam" id="PF02737"/>
    </source>
</evidence>
<keyword evidence="6" id="KW-0520">NAD</keyword>
<dbReference type="GO" id="GO:0005759">
    <property type="term" value="C:mitochondrial matrix"/>
    <property type="evidence" value="ECO:0007669"/>
    <property type="project" value="UniProtKB-SubCell"/>
</dbReference>
<dbReference type="PIRSF" id="PIRSF000105">
    <property type="entry name" value="HCDH"/>
    <property type="match status" value="1"/>
</dbReference>
<feature type="domain" description="3-hydroxyacyl-CoA dehydrogenase NAD binding" evidence="12">
    <location>
        <begin position="34"/>
        <end position="196"/>
    </location>
</feature>
<keyword evidence="4" id="KW-0276">Fatty acid metabolism</keyword>
<dbReference type="InterPro" id="IPR008927">
    <property type="entry name" value="6-PGluconate_DH-like_C_sf"/>
</dbReference>
<keyword evidence="7" id="KW-0443">Lipid metabolism</keyword>